<protein>
    <submittedName>
        <fullName evidence="1">Uncharacterized protein</fullName>
    </submittedName>
</protein>
<evidence type="ECO:0000313" key="1">
    <source>
        <dbReference type="EMBL" id="NYE73849.1"/>
    </source>
</evidence>
<name>A0A7Y9ICN9_9ACTN</name>
<organism evidence="1 2">
    <name type="scientific">Microlunatus parietis</name>
    <dbReference type="NCBI Taxonomy" id="682979"/>
    <lineage>
        <taxon>Bacteria</taxon>
        <taxon>Bacillati</taxon>
        <taxon>Actinomycetota</taxon>
        <taxon>Actinomycetes</taxon>
        <taxon>Propionibacteriales</taxon>
        <taxon>Propionibacteriaceae</taxon>
        <taxon>Microlunatus</taxon>
    </lineage>
</organism>
<reference evidence="1 2" key="1">
    <citation type="submission" date="2020-07" db="EMBL/GenBank/DDBJ databases">
        <title>Sequencing the genomes of 1000 actinobacteria strains.</title>
        <authorList>
            <person name="Klenk H.-P."/>
        </authorList>
    </citation>
    <scope>NUCLEOTIDE SEQUENCE [LARGE SCALE GENOMIC DNA]</scope>
    <source>
        <strain evidence="1 2">DSM 22083</strain>
    </source>
</reference>
<gene>
    <name evidence="1" type="ORF">BKA15_005178</name>
</gene>
<proteinExistence type="predicted"/>
<comment type="caution">
    <text evidence="1">The sequence shown here is derived from an EMBL/GenBank/DDBJ whole genome shotgun (WGS) entry which is preliminary data.</text>
</comment>
<evidence type="ECO:0000313" key="2">
    <source>
        <dbReference type="Proteomes" id="UP000569914"/>
    </source>
</evidence>
<dbReference type="AlphaFoldDB" id="A0A7Y9ICN9"/>
<accession>A0A7Y9ICN9</accession>
<dbReference type="Proteomes" id="UP000569914">
    <property type="component" value="Unassembled WGS sequence"/>
</dbReference>
<keyword evidence="2" id="KW-1185">Reference proteome</keyword>
<sequence>MLINFVDPAMEGKAEWVPPGRLKVPWDQAESFHAREARWNAVLAESPHDNDLPEVVAANTVFEQVVDYEVADIDWRESYLRIDDLDRLCGLSGLPRNLFTSDPLGFQAGGTLIVTWQIALKTAQALAKRHAGPLLEHVEQEERDYLRESIHGSYHHGRGGRTMISPEIIREVDQKYRPARNLVREWCGVEAVSRWEELAALRAEIRRVGDIAEEAIQRLGKLGHADDAEDLAAKLGQTLGTLRTRD</sequence>
<dbReference type="EMBL" id="JACCBU010000001">
    <property type="protein sequence ID" value="NYE73849.1"/>
    <property type="molecule type" value="Genomic_DNA"/>
</dbReference>